<dbReference type="PANTHER" id="PTHR34599">
    <property type="entry name" value="PEROXIDASE-RELATED"/>
    <property type="match status" value="1"/>
</dbReference>
<protein>
    <recommendedName>
        <fullName evidence="1">Phosphatidic acid phosphatase type 2/haloperoxidase domain-containing protein</fullName>
    </recommendedName>
</protein>
<dbReference type="AlphaFoldDB" id="A0A554NDB5"/>
<evidence type="ECO:0000313" key="3">
    <source>
        <dbReference type="Proteomes" id="UP000319894"/>
    </source>
</evidence>
<sequence length="603" mass="67962">MWCVTMAHDTRIDIEERELLVESERGRESVEQFVEELLTYENRSTERQGVTIEIDGRTYRPYLFTKGMPLDDGGSDTGTPRPEGVVAPYRKIQNYLDAVREAADPSVARVFERGGNRLFIGVPGVHSVSLAGMEAWRGVMPMAPDPTGPHTAAEMIDLYAMEQLRDVPFVEWRNEPGPDDGDTTTSERFDEVHGPLATDLDRIADEDGIEDDWWYGKDRLFVEADVGAAGWWGPYISQFLLHDVDLWSLPTEQRYLRYQEIDYNKSRDRWLELLEGIAPTDDEGDLISAELNPNPPSGGRGYIETPRHLATIVNAEPPYQEYLIAALYLLGRDWLDYDEGLAYVTREEGPVFNYTDNGPVGLLDLLARAGREALLAAFYQKYYAHFRCRPETYAGRIHGQEFTADSPTDFEIDSLVTDAKVLERQRQLRAGGDGDPGLLSTVYIEGSPVHPAYPSGHSVIAGACGTILKAWFKNADWNDEADYYLPVDRGEDSYPPTMDVPEGHRGIHQEIDKLMSNVGLARMFAGVHYYSDHYEGVKLGEQVAVGLLTDVFGRAFDGREAIAPTFTPYMEYGADAELAITEYPRTLRKLRYDADRDRPRLPS</sequence>
<dbReference type="InterPro" id="IPR016119">
    <property type="entry name" value="Br/Cl_peroxidase_C"/>
</dbReference>
<dbReference type="InterPro" id="IPR036938">
    <property type="entry name" value="PAP2/HPO_sf"/>
</dbReference>
<dbReference type="SUPFAM" id="SSF48317">
    <property type="entry name" value="Acid phosphatase/Vanadium-dependent haloperoxidase"/>
    <property type="match status" value="1"/>
</dbReference>
<name>A0A554NDB5_9EURY</name>
<dbReference type="PANTHER" id="PTHR34599:SF1">
    <property type="entry name" value="PHOSPHATIDIC ACID PHOSPHATASE TYPE 2_HALOPEROXIDASE DOMAIN-CONTAINING PROTEIN"/>
    <property type="match status" value="1"/>
</dbReference>
<dbReference type="Proteomes" id="UP000319894">
    <property type="component" value="Unassembled WGS sequence"/>
</dbReference>
<reference evidence="2 3" key="1">
    <citation type="submission" date="2018-06" db="EMBL/GenBank/DDBJ databases">
        <title>Natronomonas sp. F16-60 a new haloarchaeon isolated from a solar saltern of Isla Cristina, Huelva, Spain.</title>
        <authorList>
            <person name="Duran-Viseras A."/>
            <person name="Sanchez-Porro C."/>
            <person name="Ventosa A."/>
        </authorList>
    </citation>
    <scope>NUCLEOTIDE SEQUENCE [LARGE SCALE GENOMIC DNA]</scope>
    <source>
        <strain evidence="2 3">F16-60</strain>
    </source>
</reference>
<gene>
    <name evidence="2" type="ORF">DP107_05910</name>
</gene>
<dbReference type="Pfam" id="PF01569">
    <property type="entry name" value="PAP2"/>
    <property type="match status" value="1"/>
</dbReference>
<accession>A0A554NDB5</accession>
<evidence type="ECO:0000259" key="1">
    <source>
        <dbReference type="Pfam" id="PF01569"/>
    </source>
</evidence>
<dbReference type="InterPro" id="IPR052559">
    <property type="entry name" value="V-haloperoxidase"/>
</dbReference>
<dbReference type="Gene3D" id="1.10.606.10">
    <property type="entry name" value="Vanadium-containing Chloroperoxidase, domain 2"/>
    <property type="match status" value="1"/>
</dbReference>
<dbReference type="EMBL" id="QMDX01000002">
    <property type="protein sequence ID" value="TSD15376.1"/>
    <property type="molecule type" value="Genomic_DNA"/>
</dbReference>
<dbReference type="GO" id="GO:0004601">
    <property type="term" value="F:peroxidase activity"/>
    <property type="evidence" value="ECO:0007669"/>
    <property type="project" value="InterPro"/>
</dbReference>
<feature type="domain" description="Phosphatidic acid phosphatase type 2/haloperoxidase" evidence="1">
    <location>
        <begin position="381"/>
        <end position="550"/>
    </location>
</feature>
<evidence type="ECO:0000313" key="2">
    <source>
        <dbReference type="EMBL" id="TSD15376.1"/>
    </source>
</evidence>
<organism evidence="2 3">
    <name type="scientific">Haloglomus irregulare</name>
    <dbReference type="NCBI Taxonomy" id="2234134"/>
    <lineage>
        <taxon>Archaea</taxon>
        <taxon>Methanobacteriati</taxon>
        <taxon>Methanobacteriota</taxon>
        <taxon>Stenosarchaea group</taxon>
        <taxon>Halobacteria</taxon>
        <taxon>Halobacteriales</taxon>
        <taxon>Natronomonadaceae</taxon>
        <taxon>Haloglomus</taxon>
    </lineage>
</organism>
<keyword evidence="3" id="KW-1185">Reference proteome</keyword>
<dbReference type="InterPro" id="IPR000326">
    <property type="entry name" value="PAP2/HPO"/>
</dbReference>
<dbReference type="InParanoid" id="A0A554NDB5"/>
<comment type="caution">
    <text evidence="2">The sequence shown here is derived from an EMBL/GenBank/DDBJ whole genome shotgun (WGS) entry which is preliminary data.</text>
</comment>
<proteinExistence type="predicted"/>